<dbReference type="InterPro" id="IPR016195">
    <property type="entry name" value="Pol/histidinol_Pase-like"/>
</dbReference>
<dbReference type="GO" id="GO:0005655">
    <property type="term" value="C:nucleolar ribonuclease P complex"/>
    <property type="evidence" value="ECO:0007669"/>
    <property type="project" value="TreeGrafter"/>
</dbReference>
<accession>E3MJW8</accession>
<sequence>MSEVEPKIRKKHMEFTPMTPETTFQYADLNIKHINPENTLAMVKRAIRMGYDAVAINMELGDISDYYTELDALWTPANQSGTDGEPPKKKKKKQQRKDELADGIAGILKKKLIPPPHYVDISQLNTSDLEKRGKVFRQFSRVTFTANEQVVINKVFIHPTILSYDIVAIRPREPAVLDTLARKTELFDIITIDHLEEKRGKWLSMSKVMDRIRNDGVFYEIAYAESLMPATRRNTLFNGRVLIRSLKSKNIIFSSGAETMLDLRSPVDVMNMSLLWGVANNEARKMISGFPKNLLLQAECRGTGNGDVCSMKLSEAEKLAGIHKEDEEKDTEGVENGEEKEEKIEKVVPPPIDVRMNHSQYQALLQATKNANDMMKKIKASKAASSSSGSNAPTTSSSSS</sequence>
<dbReference type="InParanoid" id="E3MJW8"/>
<dbReference type="PANTHER" id="PTHR13031:SF0">
    <property type="entry name" value="RIBONUCLEASE P PROTEIN SUBUNIT P30"/>
    <property type="match status" value="1"/>
</dbReference>
<dbReference type="InterPro" id="IPR002738">
    <property type="entry name" value="RNase_P_p30"/>
</dbReference>
<reference evidence="5" key="1">
    <citation type="submission" date="2007-07" db="EMBL/GenBank/DDBJ databases">
        <title>PCAP assembly of the Caenorhabditis remanei genome.</title>
        <authorList>
            <consortium name="The Caenorhabditis remanei Sequencing Consortium"/>
            <person name="Wilson R.K."/>
        </authorList>
    </citation>
    <scope>NUCLEOTIDE SEQUENCE [LARGE SCALE GENOMIC DNA]</scope>
    <source>
        <strain evidence="5">PB4641</strain>
    </source>
</reference>
<feature type="compositionally biased region" description="Low complexity" evidence="4">
    <location>
        <begin position="381"/>
        <end position="400"/>
    </location>
</feature>
<comment type="subcellular location">
    <subcellularLocation>
        <location evidence="1">Nucleus</location>
    </subcellularLocation>
</comment>
<comment type="similarity">
    <text evidence="2">Belongs to the eukaryotic/archaeal RNase P protein component 3 family.</text>
</comment>
<dbReference type="PANTHER" id="PTHR13031">
    <property type="entry name" value="RIBONUCLEASE P SUBUNIT P30"/>
    <property type="match status" value="1"/>
</dbReference>
<dbReference type="AlphaFoldDB" id="E3MJW8"/>
<evidence type="ECO:0000256" key="4">
    <source>
        <dbReference type="SAM" id="MobiDB-lite"/>
    </source>
</evidence>
<dbReference type="GO" id="GO:0003723">
    <property type="term" value="F:RNA binding"/>
    <property type="evidence" value="ECO:0007669"/>
    <property type="project" value="TreeGrafter"/>
</dbReference>
<protein>
    <submittedName>
        <fullName evidence="5">Uncharacterized protein</fullName>
    </submittedName>
</protein>
<evidence type="ECO:0000313" key="6">
    <source>
        <dbReference type="Proteomes" id="UP000008281"/>
    </source>
</evidence>
<keyword evidence="6" id="KW-1185">Reference proteome</keyword>
<feature type="region of interest" description="Disordered" evidence="4">
    <location>
        <begin position="375"/>
        <end position="400"/>
    </location>
</feature>
<dbReference type="OrthoDB" id="17948at2759"/>
<dbReference type="STRING" id="31234.E3MJW8"/>
<dbReference type="Proteomes" id="UP000008281">
    <property type="component" value="Unassembled WGS sequence"/>
</dbReference>
<evidence type="ECO:0000256" key="1">
    <source>
        <dbReference type="ARBA" id="ARBA00004123"/>
    </source>
</evidence>
<keyword evidence="3" id="KW-0819">tRNA processing</keyword>
<dbReference type="FunCoup" id="E3MJW8">
    <property type="interactions" value="2226"/>
</dbReference>
<dbReference type="SUPFAM" id="SSF89550">
    <property type="entry name" value="PHP domain-like"/>
    <property type="match status" value="1"/>
</dbReference>
<dbReference type="EMBL" id="DS268451">
    <property type="protein sequence ID" value="EFP03849.1"/>
    <property type="molecule type" value="Genomic_DNA"/>
</dbReference>
<proteinExistence type="inferred from homology"/>
<dbReference type="Pfam" id="PF01876">
    <property type="entry name" value="RNase_P_p30"/>
    <property type="match status" value="1"/>
</dbReference>
<organism evidence="6">
    <name type="scientific">Caenorhabditis remanei</name>
    <name type="common">Caenorhabditis vulgaris</name>
    <dbReference type="NCBI Taxonomy" id="31234"/>
    <lineage>
        <taxon>Eukaryota</taxon>
        <taxon>Metazoa</taxon>
        <taxon>Ecdysozoa</taxon>
        <taxon>Nematoda</taxon>
        <taxon>Chromadorea</taxon>
        <taxon>Rhabditida</taxon>
        <taxon>Rhabditina</taxon>
        <taxon>Rhabditomorpha</taxon>
        <taxon>Rhabditoidea</taxon>
        <taxon>Rhabditidae</taxon>
        <taxon>Peloderinae</taxon>
        <taxon>Caenorhabditis</taxon>
    </lineage>
</organism>
<dbReference type="eggNOG" id="KOG2363">
    <property type="taxonomic scope" value="Eukaryota"/>
</dbReference>
<feature type="region of interest" description="Disordered" evidence="4">
    <location>
        <begin position="323"/>
        <end position="353"/>
    </location>
</feature>
<dbReference type="Gene3D" id="3.20.20.140">
    <property type="entry name" value="Metal-dependent hydrolases"/>
    <property type="match status" value="1"/>
</dbReference>
<feature type="region of interest" description="Disordered" evidence="4">
    <location>
        <begin position="77"/>
        <end position="97"/>
    </location>
</feature>
<dbReference type="OMA" id="AEMNIRH"/>
<feature type="compositionally biased region" description="Acidic residues" evidence="4">
    <location>
        <begin position="327"/>
        <end position="339"/>
    </location>
</feature>
<evidence type="ECO:0000256" key="3">
    <source>
        <dbReference type="ARBA" id="ARBA00022694"/>
    </source>
</evidence>
<evidence type="ECO:0000256" key="2">
    <source>
        <dbReference type="ARBA" id="ARBA00007331"/>
    </source>
</evidence>
<name>E3MJW8_CAERE</name>
<dbReference type="GO" id="GO:0008033">
    <property type="term" value="P:tRNA processing"/>
    <property type="evidence" value="ECO:0007669"/>
    <property type="project" value="UniProtKB-KW"/>
</dbReference>
<evidence type="ECO:0000313" key="5">
    <source>
        <dbReference type="EMBL" id="EFP03849.1"/>
    </source>
</evidence>
<gene>
    <name evidence="5" type="ORF">CRE_28662</name>
</gene>
<dbReference type="HOGENOM" id="CLU_702554_0_0_1"/>